<evidence type="ECO:0000313" key="3">
    <source>
        <dbReference type="Proteomes" id="UP000887572"/>
    </source>
</evidence>
<feature type="chain" id="PRO_5037088128" evidence="2">
    <location>
        <begin position="27"/>
        <end position="76"/>
    </location>
</feature>
<dbReference type="WBParaSite" id="Gr19_v10_g10685.t1">
    <property type="protein sequence ID" value="Gr19_v10_g10685.t1"/>
    <property type="gene ID" value="Gr19_v10_g10685"/>
</dbReference>
<evidence type="ECO:0000256" key="2">
    <source>
        <dbReference type="SAM" id="SignalP"/>
    </source>
</evidence>
<evidence type="ECO:0000256" key="1">
    <source>
        <dbReference type="SAM" id="MobiDB-lite"/>
    </source>
</evidence>
<dbReference type="AlphaFoldDB" id="A0A914GV47"/>
<accession>A0A914GV47</accession>
<organism evidence="3 4">
    <name type="scientific">Globodera rostochiensis</name>
    <name type="common">Golden nematode worm</name>
    <name type="synonym">Heterodera rostochiensis</name>
    <dbReference type="NCBI Taxonomy" id="31243"/>
    <lineage>
        <taxon>Eukaryota</taxon>
        <taxon>Metazoa</taxon>
        <taxon>Ecdysozoa</taxon>
        <taxon>Nematoda</taxon>
        <taxon>Chromadorea</taxon>
        <taxon>Rhabditida</taxon>
        <taxon>Tylenchina</taxon>
        <taxon>Tylenchomorpha</taxon>
        <taxon>Tylenchoidea</taxon>
        <taxon>Heteroderidae</taxon>
        <taxon>Heteroderinae</taxon>
        <taxon>Globodera</taxon>
    </lineage>
</organism>
<keyword evidence="3" id="KW-1185">Reference proteome</keyword>
<keyword evidence="2" id="KW-0732">Signal</keyword>
<protein>
    <submittedName>
        <fullName evidence="4">Uncharacterized protein</fullName>
    </submittedName>
</protein>
<proteinExistence type="predicted"/>
<feature type="region of interest" description="Disordered" evidence="1">
    <location>
        <begin position="34"/>
        <end position="76"/>
    </location>
</feature>
<dbReference type="Proteomes" id="UP000887572">
    <property type="component" value="Unplaced"/>
</dbReference>
<feature type="signal peptide" evidence="2">
    <location>
        <begin position="1"/>
        <end position="26"/>
    </location>
</feature>
<name>A0A914GV47_GLORO</name>
<sequence>MPPGHRRGVGLAAATIVVALLVVAGAMDEVDEENYAQQMPAKPSGDDIGISPGNNFPARRRPVSSGPQIRELVSLG</sequence>
<evidence type="ECO:0000313" key="4">
    <source>
        <dbReference type="WBParaSite" id="Gr19_v10_g10685.t1"/>
    </source>
</evidence>
<reference evidence="4" key="1">
    <citation type="submission" date="2022-11" db="UniProtKB">
        <authorList>
            <consortium name="WormBaseParasite"/>
        </authorList>
    </citation>
    <scope>IDENTIFICATION</scope>
</reference>